<dbReference type="Proteomes" id="UP000193228">
    <property type="component" value="Unassembled WGS sequence"/>
</dbReference>
<organism evidence="2 3">
    <name type="scientific">Paraburkholderia susongensis</name>
    <dbReference type="NCBI Taxonomy" id="1515439"/>
    <lineage>
        <taxon>Bacteria</taxon>
        <taxon>Pseudomonadati</taxon>
        <taxon>Pseudomonadota</taxon>
        <taxon>Betaproteobacteria</taxon>
        <taxon>Burkholderiales</taxon>
        <taxon>Burkholderiaceae</taxon>
        <taxon>Paraburkholderia</taxon>
    </lineage>
</organism>
<feature type="signal peptide" evidence="1">
    <location>
        <begin position="1"/>
        <end position="26"/>
    </location>
</feature>
<keyword evidence="1" id="KW-0732">Signal</keyword>
<sequence length="122" mass="12315">MKGEIVSRLIASAALLAAAASFTGCAVAPPAGYDYTYAQPYYPYVYGPPYAPVYGTVGIWGGFGGPCCYYHGGHGYWHGRGGWHGGGWHGGNGGWHGGGYGGMHGGGSAWSSGGGMGGGHSH</sequence>
<evidence type="ECO:0000256" key="1">
    <source>
        <dbReference type="SAM" id="SignalP"/>
    </source>
</evidence>
<evidence type="ECO:0000313" key="3">
    <source>
        <dbReference type="Proteomes" id="UP000193228"/>
    </source>
</evidence>
<proteinExistence type="predicted"/>
<gene>
    <name evidence="2" type="ORF">SAMN06265784_102449</name>
</gene>
<evidence type="ECO:0008006" key="4">
    <source>
        <dbReference type="Google" id="ProtNLM"/>
    </source>
</evidence>
<reference evidence="3" key="1">
    <citation type="submission" date="2017-04" db="EMBL/GenBank/DDBJ databases">
        <authorList>
            <person name="Varghese N."/>
            <person name="Submissions S."/>
        </authorList>
    </citation>
    <scope>NUCLEOTIDE SEQUENCE [LARGE SCALE GENOMIC DNA]</scope>
    <source>
        <strain evidence="3">LMG 29540</strain>
    </source>
</reference>
<dbReference type="STRING" id="1515439.SAMN06265784_102449"/>
<name>A0A1X7JD91_9BURK</name>
<dbReference type="PROSITE" id="PS51257">
    <property type="entry name" value="PROKAR_LIPOPROTEIN"/>
    <property type="match status" value="1"/>
</dbReference>
<accession>A0A1X7JD91</accession>
<dbReference type="EMBL" id="FXAT01000002">
    <property type="protein sequence ID" value="SMG25562.1"/>
    <property type="molecule type" value="Genomic_DNA"/>
</dbReference>
<feature type="chain" id="PRO_5012982259" description="Glycine-rich protein" evidence="1">
    <location>
        <begin position="27"/>
        <end position="122"/>
    </location>
</feature>
<keyword evidence="3" id="KW-1185">Reference proteome</keyword>
<evidence type="ECO:0000313" key="2">
    <source>
        <dbReference type="EMBL" id="SMG25562.1"/>
    </source>
</evidence>
<protein>
    <recommendedName>
        <fullName evidence="4">Glycine-rich protein</fullName>
    </recommendedName>
</protein>
<dbReference type="AlphaFoldDB" id="A0A1X7JD91"/>